<dbReference type="GO" id="GO:0003824">
    <property type="term" value="F:catalytic activity"/>
    <property type="evidence" value="ECO:0007669"/>
    <property type="project" value="InterPro"/>
</dbReference>
<dbReference type="STRING" id="2041.AERYTH_07450"/>
<dbReference type="InterPro" id="IPR001242">
    <property type="entry name" value="Condensation_dom"/>
</dbReference>
<dbReference type="KEGG" id="aer:AERYTH_07450"/>
<dbReference type="Gene3D" id="3.30.559.10">
    <property type="entry name" value="Chloramphenicol acetyltransferase-like domain"/>
    <property type="match status" value="1"/>
</dbReference>
<evidence type="ECO:0000256" key="1">
    <source>
        <dbReference type="SAM" id="MobiDB-lite"/>
    </source>
</evidence>
<dbReference type="SUPFAM" id="SSF52777">
    <property type="entry name" value="CoA-dependent acyltransferases"/>
    <property type="match status" value="2"/>
</dbReference>
<dbReference type="PANTHER" id="PTHR45527:SF1">
    <property type="entry name" value="FATTY ACID SYNTHASE"/>
    <property type="match status" value="1"/>
</dbReference>
<accession>A0A0U4B9C1</accession>
<gene>
    <name evidence="3" type="ORF">AERYTH_07450</name>
</gene>
<keyword evidence="4" id="KW-1185">Reference proteome</keyword>
<dbReference type="OrthoDB" id="9789603at2"/>
<dbReference type="EMBL" id="CP011502">
    <property type="protein sequence ID" value="ALX04537.1"/>
    <property type="molecule type" value="Genomic_DNA"/>
</dbReference>
<dbReference type="GO" id="GO:0005737">
    <property type="term" value="C:cytoplasm"/>
    <property type="evidence" value="ECO:0007669"/>
    <property type="project" value="TreeGrafter"/>
</dbReference>
<dbReference type="Pfam" id="PF00668">
    <property type="entry name" value="Condensation"/>
    <property type="match status" value="1"/>
</dbReference>
<evidence type="ECO:0000259" key="2">
    <source>
        <dbReference type="Pfam" id="PF00668"/>
    </source>
</evidence>
<feature type="domain" description="Condensation" evidence="2">
    <location>
        <begin position="44"/>
        <end position="341"/>
    </location>
</feature>
<reference evidence="3 4" key="1">
    <citation type="journal article" date="1991" name="Int. J. Syst. Bacteriol.">
        <title>Description of the erythromycin-producing bacterium Arthrobacter sp. strain NRRL B-3381 as Aeromicrobium erythreum gen. nov., sp. nov.</title>
        <authorList>
            <person name="Miller E.S."/>
            <person name="Woese C.R."/>
            <person name="Brenner S."/>
        </authorList>
    </citation>
    <scope>NUCLEOTIDE SEQUENCE [LARGE SCALE GENOMIC DNA]</scope>
    <source>
        <strain evidence="3 4">AR18</strain>
    </source>
</reference>
<dbReference type="AlphaFoldDB" id="A0A0U4B9C1"/>
<sequence>MLVTSADLWTPAPGTVVSWAVEPGGTPGRRVDLSLNQRNHLAAAVAGEPSVWMAAGFDVEGPVDVAALEGAYRAVVARHSALQVGATVVAGAVHGRHHDAADLRWTRRADVPTSTVAETRDHVRRELDAACWPLSYPAFWPAAISRPDRSTVVLGLDHLHVDAYSLAVLVDDLHTVYVGLAEEGRVPDLPETACFVAGLAAPPLRVPADDARLRSWHDFLARQDHRLPTFPLSLGVEPGERAAQRTEVSVLADAGVADRLGGHARLHGGSTATAALAALACAVADVGGPVVLPLLMPVHLRSTPAERRTVGWLTTTVPVELASHPDPCATLAHAARAVAAARAMAAVPLDQVLGSVSRPLVRERTDVFMASYLDYRRLPGHRELLGRRAHHVSAPTLADDLQVWVSRTPEGLGVRVRTPATLTAARVVASLLERWRERIASMTSGPCSSPLALTGAGRPAHPVGSP</sequence>
<dbReference type="GO" id="GO:0043041">
    <property type="term" value="P:amino acid activation for nonribosomal peptide biosynthetic process"/>
    <property type="evidence" value="ECO:0007669"/>
    <property type="project" value="TreeGrafter"/>
</dbReference>
<dbReference type="Gene3D" id="3.30.559.30">
    <property type="entry name" value="Nonribosomal peptide synthetase, condensation domain"/>
    <property type="match status" value="1"/>
</dbReference>
<dbReference type="PATRIC" id="fig|2041.4.peg.1562"/>
<protein>
    <recommendedName>
        <fullName evidence="2">Condensation domain-containing protein</fullName>
    </recommendedName>
</protein>
<dbReference type="Proteomes" id="UP000067689">
    <property type="component" value="Chromosome"/>
</dbReference>
<name>A0A0U4B9C1_9ACTN</name>
<proteinExistence type="predicted"/>
<feature type="region of interest" description="Disordered" evidence="1">
    <location>
        <begin position="444"/>
        <end position="466"/>
    </location>
</feature>
<dbReference type="GO" id="GO:0008610">
    <property type="term" value="P:lipid biosynthetic process"/>
    <property type="evidence" value="ECO:0007669"/>
    <property type="project" value="UniProtKB-ARBA"/>
</dbReference>
<dbReference type="InterPro" id="IPR023213">
    <property type="entry name" value="CAT-like_dom_sf"/>
</dbReference>
<dbReference type="GO" id="GO:0031177">
    <property type="term" value="F:phosphopantetheine binding"/>
    <property type="evidence" value="ECO:0007669"/>
    <property type="project" value="TreeGrafter"/>
</dbReference>
<dbReference type="RefSeq" id="WP_067856641.1">
    <property type="nucleotide sequence ID" value="NZ_CP011502.1"/>
</dbReference>
<evidence type="ECO:0000313" key="3">
    <source>
        <dbReference type="EMBL" id="ALX04537.1"/>
    </source>
</evidence>
<dbReference type="GO" id="GO:0044550">
    <property type="term" value="P:secondary metabolite biosynthetic process"/>
    <property type="evidence" value="ECO:0007669"/>
    <property type="project" value="TreeGrafter"/>
</dbReference>
<evidence type="ECO:0000313" key="4">
    <source>
        <dbReference type="Proteomes" id="UP000067689"/>
    </source>
</evidence>
<organism evidence="3 4">
    <name type="scientific">Aeromicrobium erythreum</name>
    <dbReference type="NCBI Taxonomy" id="2041"/>
    <lineage>
        <taxon>Bacteria</taxon>
        <taxon>Bacillati</taxon>
        <taxon>Actinomycetota</taxon>
        <taxon>Actinomycetes</taxon>
        <taxon>Propionibacteriales</taxon>
        <taxon>Nocardioidaceae</taxon>
        <taxon>Aeromicrobium</taxon>
    </lineage>
</organism>
<dbReference type="PANTHER" id="PTHR45527">
    <property type="entry name" value="NONRIBOSOMAL PEPTIDE SYNTHETASE"/>
    <property type="match status" value="1"/>
</dbReference>